<dbReference type="AlphaFoldDB" id="A0A151MMP1"/>
<organism evidence="2 3">
    <name type="scientific">Alligator mississippiensis</name>
    <name type="common">American alligator</name>
    <dbReference type="NCBI Taxonomy" id="8496"/>
    <lineage>
        <taxon>Eukaryota</taxon>
        <taxon>Metazoa</taxon>
        <taxon>Chordata</taxon>
        <taxon>Craniata</taxon>
        <taxon>Vertebrata</taxon>
        <taxon>Euteleostomi</taxon>
        <taxon>Archelosauria</taxon>
        <taxon>Archosauria</taxon>
        <taxon>Crocodylia</taxon>
        <taxon>Alligatoridae</taxon>
        <taxon>Alligatorinae</taxon>
        <taxon>Alligator</taxon>
    </lineage>
</organism>
<comment type="caution">
    <text evidence="2">The sequence shown here is derived from an EMBL/GenBank/DDBJ whole genome shotgun (WGS) entry which is preliminary data.</text>
</comment>
<evidence type="ECO:0000313" key="2">
    <source>
        <dbReference type="EMBL" id="KYO25699.1"/>
    </source>
</evidence>
<feature type="compositionally biased region" description="Polar residues" evidence="1">
    <location>
        <begin position="46"/>
        <end position="56"/>
    </location>
</feature>
<feature type="compositionally biased region" description="Basic and acidic residues" evidence="1">
    <location>
        <begin position="32"/>
        <end position="45"/>
    </location>
</feature>
<proteinExistence type="predicted"/>
<dbReference type="EMBL" id="AKHW03005679">
    <property type="protein sequence ID" value="KYO25699.1"/>
    <property type="molecule type" value="Genomic_DNA"/>
</dbReference>
<feature type="region of interest" description="Disordered" evidence="1">
    <location>
        <begin position="32"/>
        <end position="68"/>
    </location>
</feature>
<evidence type="ECO:0000256" key="1">
    <source>
        <dbReference type="SAM" id="MobiDB-lite"/>
    </source>
</evidence>
<reference evidence="2 3" key="1">
    <citation type="journal article" date="2012" name="Genome Biol.">
        <title>Sequencing three crocodilian genomes to illuminate the evolution of archosaurs and amniotes.</title>
        <authorList>
            <person name="St John J.A."/>
            <person name="Braun E.L."/>
            <person name="Isberg S.R."/>
            <person name="Miles L.G."/>
            <person name="Chong A.Y."/>
            <person name="Gongora J."/>
            <person name="Dalzell P."/>
            <person name="Moran C."/>
            <person name="Bed'hom B."/>
            <person name="Abzhanov A."/>
            <person name="Burgess S.C."/>
            <person name="Cooksey A.M."/>
            <person name="Castoe T.A."/>
            <person name="Crawford N.G."/>
            <person name="Densmore L.D."/>
            <person name="Drew J.C."/>
            <person name="Edwards S.V."/>
            <person name="Faircloth B.C."/>
            <person name="Fujita M.K."/>
            <person name="Greenwold M.J."/>
            <person name="Hoffmann F.G."/>
            <person name="Howard J.M."/>
            <person name="Iguchi T."/>
            <person name="Janes D.E."/>
            <person name="Khan S.Y."/>
            <person name="Kohno S."/>
            <person name="de Koning A.J."/>
            <person name="Lance S.L."/>
            <person name="McCarthy F.M."/>
            <person name="McCormack J.E."/>
            <person name="Merchant M.E."/>
            <person name="Peterson D.G."/>
            <person name="Pollock D.D."/>
            <person name="Pourmand N."/>
            <person name="Raney B.J."/>
            <person name="Roessler K.A."/>
            <person name="Sanford J.R."/>
            <person name="Sawyer R.H."/>
            <person name="Schmidt C.J."/>
            <person name="Triplett E.W."/>
            <person name="Tuberville T.D."/>
            <person name="Venegas-Anaya M."/>
            <person name="Howard J.T."/>
            <person name="Jarvis E.D."/>
            <person name="Guillette L.J.Jr."/>
            <person name="Glenn T.C."/>
            <person name="Green R.E."/>
            <person name="Ray D.A."/>
        </authorList>
    </citation>
    <scope>NUCLEOTIDE SEQUENCE [LARGE SCALE GENOMIC DNA]</scope>
    <source>
        <strain evidence="2">KSC_2009_1</strain>
    </source>
</reference>
<gene>
    <name evidence="2" type="ORF">Y1Q_0001850</name>
</gene>
<dbReference type="Proteomes" id="UP000050525">
    <property type="component" value="Unassembled WGS sequence"/>
</dbReference>
<evidence type="ECO:0000313" key="3">
    <source>
        <dbReference type="Proteomes" id="UP000050525"/>
    </source>
</evidence>
<name>A0A151MMP1_ALLMI</name>
<sequence>MQPLGRVSRDKNKTRVVIDTYKAHKEKTVRCQGMERGRRGFDTRVQRAQGSGQTPQPLKDQSPATIAS</sequence>
<keyword evidence="3" id="KW-1185">Reference proteome</keyword>
<accession>A0A151MMP1</accession>
<protein>
    <submittedName>
        <fullName evidence="2">Uncharacterized protein</fullName>
    </submittedName>
</protein>